<gene>
    <name evidence="1" type="ORF">AAFP95_22280</name>
</gene>
<organism evidence="1 2">
    <name type="scientific">Chryseobacterium endophyticum</name>
    <dbReference type="NCBI Taxonomy" id="1854762"/>
    <lineage>
        <taxon>Bacteria</taxon>
        <taxon>Pseudomonadati</taxon>
        <taxon>Bacteroidota</taxon>
        <taxon>Flavobacteriia</taxon>
        <taxon>Flavobacteriales</taxon>
        <taxon>Weeksellaceae</taxon>
        <taxon>Chryseobacterium group</taxon>
        <taxon>Chryseobacterium</taxon>
    </lineage>
</organism>
<evidence type="ECO:0000313" key="1">
    <source>
        <dbReference type="EMBL" id="XAO74300.1"/>
    </source>
</evidence>
<evidence type="ECO:0000313" key="2">
    <source>
        <dbReference type="Proteomes" id="UP001463665"/>
    </source>
</evidence>
<sequence>MPGGKQIAYEDKNHYPFSLTSKDFLIIDSQEKMDEVFRIIHQHTNGKRFSPIPAVMENETYLVIKPDLKNSNDISVESVVLNKDILYVQVKAFENPDFRKESRFSPNILLKLKGKVSFKKITIK</sequence>
<dbReference type="AlphaFoldDB" id="A0AAU6WQG4"/>
<proteinExistence type="predicted"/>
<keyword evidence="2" id="KW-1185">Reference proteome</keyword>
<reference evidence="1 2" key="1">
    <citation type="submission" date="2024-04" db="EMBL/GenBank/DDBJ databases">
        <title>Genome sequencing and assembly of rice foliar adapted Chryseobacterium endophyticum OsEnb-ALM-A6.</title>
        <authorList>
            <person name="Kumar S."/>
            <person name="Javed M."/>
            <person name="Chouhan V."/>
            <person name="Charishma K."/>
            <person name="Patel A."/>
            <person name="Kumar M."/>
            <person name="Sahu K.P."/>
            <person name="Kumar A."/>
        </authorList>
    </citation>
    <scope>NUCLEOTIDE SEQUENCE [LARGE SCALE GENOMIC DNA]</scope>
    <source>
        <strain evidence="1 2">OsEnb-ALM-A6</strain>
    </source>
</reference>
<dbReference type="EMBL" id="CP154834">
    <property type="protein sequence ID" value="XAO74300.1"/>
    <property type="molecule type" value="Genomic_DNA"/>
</dbReference>
<evidence type="ECO:0008006" key="3">
    <source>
        <dbReference type="Google" id="ProtNLM"/>
    </source>
</evidence>
<dbReference type="Proteomes" id="UP001463665">
    <property type="component" value="Chromosome"/>
</dbReference>
<accession>A0AAU6WQG4</accession>
<name>A0AAU6WQG4_9FLAO</name>
<protein>
    <recommendedName>
        <fullName evidence="3">Hsp20/alpha crystallin family protein</fullName>
    </recommendedName>
</protein>
<dbReference type="RefSeq" id="WP_345766480.1">
    <property type="nucleotide sequence ID" value="NZ_CP154834.1"/>
</dbReference>